<dbReference type="Proteomes" id="UP000240838">
    <property type="component" value="Unassembled WGS sequence"/>
</dbReference>
<sequence length="66" mass="8101">MNRVLEELWNSIEWEKRKIPGKKQYRLLPKYKVDIHSGKYRRRLRDSLLEDWDYAAHWVDSAIKTA</sequence>
<name>A0A2R6AUE1_9ARCH</name>
<accession>A0A2R6AUE1</accession>
<gene>
    <name evidence="1" type="ORF">B9P99_05160</name>
</gene>
<comment type="caution">
    <text evidence="1">The sequence shown here is derived from an EMBL/GenBank/DDBJ whole genome shotgun (WGS) entry which is preliminary data.</text>
</comment>
<organism evidence="1 2">
    <name type="scientific">Candidatus Marsarchaeota G1 archaeon OSP_B</name>
    <dbReference type="NCBI Taxonomy" id="1978153"/>
    <lineage>
        <taxon>Archaea</taxon>
        <taxon>Candidatus Marsarchaeota</taxon>
        <taxon>Candidatus Marsarchaeota group 1</taxon>
    </lineage>
</organism>
<dbReference type="EMBL" id="NEXA01000195">
    <property type="protein sequence ID" value="PSN89987.1"/>
    <property type="molecule type" value="Genomic_DNA"/>
</dbReference>
<feature type="non-terminal residue" evidence="1">
    <location>
        <position position="66"/>
    </location>
</feature>
<evidence type="ECO:0000313" key="2">
    <source>
        <dbReference type="Proteomes" id="UP000240838"/>
    </source>
</evidence>
<reference evidence="1 2" key="1">
    <citation type="submission" date="2017-04" db="EMBL/GenBank/DDBJ databases">
        <title>Novel microbial lineages endemic to geothermal iron-oxide mats fill important gaps in the evolutionary history of Archaea.</title>
        <authorList>
            <person name="Jay Z.J."/>
            <person name="Beam J.P."/>
            <person name="Dlakic M."/>
            <person name="Rusch D.B."/>
            <person name="Kozubal M.A."/>
            <person name="Inskeep W.P."/>
        </authorList>
    </citation>
    <scope>NUCLEOTIDE SEQUENCE [LARGE SCALE GENOMIC DNA]</scope>
    <source>
        <strain evidence="1">OSP_B</strain>
    </source>
</reference>
<proteinExistence type="predicted"/>
<protein>
    <submittedName>
        <fullName evidence="1">Uncharacterized protein</fullName>
    </submittedName>
</protein>
<evidence type="ECO:0000313" key="1">
    <source>
        <dbReference type="EMBL" id="PSN89987.1"/>
    </source>
</evidence>
<dbReference type="AlphaFoldDB" id="A0A2R6AUE1"/>